<dbReference type="KEGG" id="mesg:MLAUSG7_1608"/>
<keyword evidence="4" id="KW-1003">Cell membrane</keyword>
<comment type="subcellular location">
    <subcellularLocation>
        <location evidence="2">Cell membrane</location>
        <topology evidence="2">Multi-pass membrane protein</topology>
    </subcellularLocation>
</comment>
<name>A0A8D6SXB2_9EURY</name>
<dbReference type="InterPro" id="IPR044537">
    <property type="entry name" value="Rip2-like"/>
</dbReference>
<evidence type="ECO:0000256" key="9">
    <source>
        <dbReference type="ARBA" id="ARBA00022833"/>
    </source>
</evidence>
<keyword evidence="10 13" id="KW-1133">Transmembrane helix</keyword>
<feature type="transmembrane region" description="Helical" evidence="13">
    <location>
        <begin position="136"/>
        <end position="157"/>
    </location>
</feature>
<dbReference type="RefSeq" id="WP_214399918.1">
    <property type="nucleotide sequence ID" value="NZ_LR792632.1"/>
</dbReference>
<evidence type="ECO:0000256" key="4">
    <source>
        <dbReference type="ARBA" id="ARBA00022475"/>
    </source>
</evidence>
<gene>
    <name evidence="14" type="ORF">MLAUSG7_1608</name>
</gene>
<keyword evidence="9" id="KW-0862">Zinc</keyword>
<comment type="similarity">
    <text evidence="3">Belongs to the peptidase M50B family.</text>
</comment>
<keyword evidence="7" id="KW-0479">Metal-binding</keyword>
<feature type="transmembrane region" description="Helical" evidence="13">
    <location>
        <begin position="34"/>
        <end position="53"/>
    </location>
</feature>
<evidence type="ECO:0000256" key="13">
    <source>
        <dbReference type="SAM" id="Phobius"/>
    </source>
</evidence>
<evidence type="ECO:0000256" key="1">
    <source>
        <dbReference type="ARBA" id="ARBA00001947"/>
    </source>
</evidence>
<evidence type="ECO:0000256" key="12">
    <source>
        <dbReference type="ARBA" id="ARBA00023136"/>
    </source>
</evidence>
<dbReference type="Proteomes" id="UP000679213">
    <property type="component" value="Chromosome I"/>
</dbReference>
<organism evidence="14 15">
    <name type="scientific">Methanocaldococcus lauensis</name>
    <dbReference type="NCBI Taxonomy" id="2546128"/>
    <lineage>
        <taxon>Archaea</taxon>
        <taxon>Methanobacteriati</taxon>
        <taxon>Methanobacteriota</taxon>
        <taxon>Methanomada group</taxon>
        <taxon>Methanococci</taxon>
        <taxon>Methanococcales</taxon>
        <taxon>Methanocaldococcaceae</taxon>
        <taxon>Methanocaldococcus</taxon>
    </lineage>
</organism>
<accession>A0A8D6SXB2</accession>
<feature type="transmembrane region" description="Helical" evidence="13">
    <location>
        <begin position="109"/>
        <end position="131"/>
    </location>
</feature>
<protein>
    <submittedName>
        <fullName evidence="14">Peptidase M50</fullName>
    </submittedName>
</protein>
<evidence type="ECO:0000256" key="8">
    <source>
        <dbReference type="ARBA" id="ARBA00022801"/>
    </source>
</evidence>
<dbReference type="GeneID" id="65884389"/>
<evidence type="ECO:0000256" key="3">
    <source>
        <dbReference type="ARBA" id="ARBA00007931"/>
    </source>
</evidence>
<evidence type="ECO:0000313" key="15">
    <source>
        <dbReference type="Proteomes" id="UP000679213"/>
    </source>
</evidence>
<keyword evidence="15" id="KW-1185">Reference proteome</keyword>
<evidence type="ECO:0000313" key="14">
    <source>
        <dbReference type="EMBL" id="CAB3290160.1"/>
    </source>
</evidence>
<dbReference type="CDD" id="cd06158">
    <property type="entry name" value="S2P-M50_like_1"/>
    <property type="match status" value="1"/>
</dbReference>
<comment type="cofactor">
    <cofactor evidence="1">
        <name>Zn(2+)</name>
        <dbReference type="ChEBI" id="CHEBI:29105"/>
    </cofactor>
</comment>
<dbReference type="EMBL" id="LR792632">
    <property type="protein sequence ID" value="CAB3290160.1"/>
    <property type="molecule type" value="Genomic_DNA"/>
</dbReference>
<keyword evidence="6 13" id="KW-0812">Transmembrane</keyword>
<evidence type="ECO:0000256" key="2">
    <source>
        <dbReference type="ARBA" id="ARBA00004651"/>
    </source>
</evidence>
<feature type="transmembrane region" description="Helical" evidence="13">
    <location>
        <begin position="74"/>
        <end position="97"/>
    </location>
</feature>
<dbReference type="PANTHER" id="PTHR35864:SF1">
    <property type="entry name" value="ZINC METALLOPROTEASE YWHC-RELATED"/>
    <property type="match status" value="1"/>
</dbReference>
<dbReference type="InterPro" id="IPR052348">
    <property type="entry name" value="Metallopeptidase_M50B"/>
</dbReference>
<dbReference type="GO" id="GO:0046872">
    <property type="term" value="F:metal ion binding"/>
    <property type="evidence" value="ECO:0007669"/>
    <property type="project" value="UniProtKB-KW"/>
</dbReference>
<evidence type="ECO:0000256" key="6">
    <source>
        <dbReference type="ARBA" id="ARBA00022692"/>
    </source>
</evidence>
<dbReference type="PANTHER" id="PTHR35864">
    <property type="entry name" value="ZINC METALLOPROTEASE MJ0611-RELATED"/>
    <property type="match status" value="1"/>
</dbReference>
<evidence type="ECO:0000256" key="7">
    <source>
        <dbReference type="ARBA" id="ARBA00022723"/>
    </source>
</evidence>
<proteinExistence type="inferred from homology"/>
<dbReference type="GO" id="GO:0008237">
    <property type="term" value="F:metallopeptidase activity"/>
    <property type="evidence" value="ECO:0007669"/>
    <property type="project" value="UniProtKB-KW"/>
</dbReference>
<keyword evidence="5" id="KW-0645">Protease</keyword>
<keyword evidence="11" id="KW-0482">Metalloprotease</keyword>
<keyword evidence="8" id="KW-0378">Hydrolase</keyword>
<evidence type="ECO:0000256" key="10">
    <source>
        <dbReference type="ARBA" id="ARBA00022989"/>
    </source>
</evidence>
<evidence type="ECO:0000256" key="5">
    <source>
        <dbReference type="ARBA" id="ARBA00022670"/>
    </source>
</evidence>
<evidence type="ECO:0000256" key="11">
    <source>
        <dbReference type="ARBA" id="ARBA00023049"/>
    </source>
</evidence>
<feature type="transmembrane region" description="Helical" evidence="13">
    <location>
        <begin position="169"/>
        <end position="188"/>
    </location>
</feature>
<dbReference type="AlphaFoldDB" id="A0A8D6SXB2"/>
<dbReference type="GO" id="GO:0005886">
    <property type="term" value="C:plasma membrane"/>
    <property type="evidence" value="ECO:0007669"/>
    <property type="project" value="UniProtKB-SubCell"/>
</dbReference>
<sequence>MDDIFKFSKREIIDLTASVIAIAIIFSYPFLSLYIFIVSLICVGSGFIFHELMHRTVARKYGAWSEFRAWYEGLALALILKIAIGVTFIAPGAVYIYKDYLTVEENGKIALAGPLTNVALAFIFLIIWMIFNQIPLLSLIGLFGFHINLFLAGFNMLPISPFDGEKVLRWNPLVWAVVGIPLIGYVIYKMFSW</sequence>
<dbReference type="GO" id="GO:0006508">
    <property type="term" value="P:proteolysis"/>
    <property type="evidence" value="ECO:0007669"/>
    <property type="project" value="UniProtKB-KW"/>
</dbReference>
<keyword evidence="12 13" id="KW-0472">Membrane</keyword>
<reference evidence="14 15" key="1">
    <citation type="submission" date="2020-04" db="EMBL/GenBank/DDBJ databases">
        <authorList>
            <consortium name="Genoscope - CEA"/>
            <person name="William W."/>
        </authorList>
    </citation>
    <scope>NUCLEOTIDE SEQUENCE [LARGE SCALE GENOMIC DNA]</scope>
    <source>
        <strain evidence="14 15">SG7</strain>
    </source>
</reference>